<accession>A0AAW9IBN3</accession>
<dbReference type="EMBL" id="WNVC01001314">
    <property type="protein sequence ID" value="MDZ5001359.1"/>
    <property type="molecule type" value="Genomic_DNA"/>
</dbReference>
<dbReference type="AlphaFoldDB" id="A0AAW9IBN3"/>
<organism evidence="1 2">
    <name type="scientific">Clostridium perfringens</name>
    <dbReference type="NCBI Taxonomy" id="1502"/>
    <lineage>
        <taxon>Bacteria</taxon>
        <taxon>Bacillati</taxon>
        <taxon>Bacillota</taxon>
        <taxon>Clostridia</taxon>
        <taxon>Eubacteriales</taxon>
        <taxon>Clostridiaceae</taxon>
        <taxon>Clostridium</taxon>
    </lineage>
</organism>
<evidence type="ECO:0000313" key="2">
    <source>
        <dbReference type="Proteomes" id="UP001291306"/>
    </source>
</evidence>
<protein>
    <recommendedName>
        <fullName evidence="3">ABC transporter ATP-binding protein</fullName>
    </recommendedName>
</protein>
<proteinExistence type="predicted"/>
<comment type="caution">
    <text evidence="1">The sequence shown here is derived from an EMBL/GenBank/DDBJ whole genome shotgun (WGS) entry which is preliminary data.</text>
</comment>
<evidence type="ECO:0000313" key="1">
    <source>
        <dbReference type="EMBL" id="MDZ5001359.1"/>
    </source>
</evidence>
<name>A0AAW9IBN3_CLOPF</name>
<reference evidence="1" key="1">
    <citation type="submission" date="2019-11" db="EMBL/GenBank/DDBJ databases">
        <title>Characterization of Clostridium perfringens isolates from swine manure treated agricultural soils.</title>
        <authorList>
            <person name="Wushke S.T."/>
        </authorList>
    </citation>
    <scope>NUCLEOTIDE SEQUENCE</scope>
    <source>
        <strain evidence="1">X26</strain>
    </source>
</reference>
<dbReference type="Proteomes" id="UP001291306">
    <property type="component" value="Unassembled WGS sequence"/>
</dbReference>
<sequence length="54" mass="5971">MDEAENCDHLKLIRDGKIIASGSPLSLKEEFKVSTIEEVFLLSGGEIYENNSLS</sequence>
<gene>
    <name evidence="1" type="ORF">GNF79_20340</name>
</gene>
<evidence type="ECO:0008006" key="3">
    <source>
        <dbReference type="Google" id="ProtNLM"/>
    </source>
</evidence>